<evidence type="ECO:0000256" key="9">
    <source>
        <dbReference type="PIRSR" id="PIRSR000294-2"/>
    </source>
</evidence>
<comment type="subcellular location">
    <subcellularLocation>
        <location evidence="1">Periplasm</location>
    </subcellularLocation>
</comment>
<evidence type="ECO:0000259" key="10">
    <source>
        <dbReference type="PROSITE" id="PS51007"/>
    </source>
</evidence>
<feature type="binding site" description="covalent" evidence="8">
    <location>
        <position position="78"/>
    </location>
    <ligand>
        <name>heme c</name>
        <dbReference type="ChEBI" id="CHEBI:61717"/>
        <label>1</label>
    </ligand>
</feature>
<feature type="binding site" description="covalent" evidence="8">
    <location>
        <position position="224"/>
    </location>
    <ligand>
        <name>heme c</name>
        <dbReference type="ChEBI" id="CHEBI:61717"/>
        <label>2</label>
    </ligand>
</feature>
<dbReference type="GO" id="GO:0042597">
    <property type="term" value="C:periplasmic space"/>
    <property type="evidence" value="ECO:0007669"/>
    <property type="project" value="UniProtKB-SubCell"/>
</dbReference>
<keyword evidence="6" id="KW-0560">Oxidoreductase</keyword>
<evidence type="ECO:0000313" key="11">
    <source>
        <dbReference type="EMBL" id="QNA44097.1"/>
    </source>
</evidence>
<dbReference type="Gene3D" id="1.10.760.10">
    <property type="entry name" value="Cytochrome c-like domain"/>
    <property type="match status" value="2"/>
</dbReference>
<keyword evidence="12" id="KW-1185">Reference proteome</keyword>
<comment type="cofactor">
    <cofactor evidence="8">
        <name>heme</name>
        <dbReference type="ChEBI" id="CHEBI:30413"/>
    </cofactor>
    <text evidence="8">Binds 2 heme groups.</text>
</comment>
<keyword evidence="5" id="KW-0574">Periplasm</keyword>
<dbReference type="InterPro" id="IPR036909">
    <property type="entry name" value="Cyt_c-like_dom_sf"/>
</dbReference>
<dbReference type="SUPFAM" id="SSF46626">
    <property type="entry name" value="Cytochrome c"/>
    <property type="match status" value="2"/>
</dbReference>
<dbReference type="InterPro" id="IPR051395">
    <property type="entry name" value="Cytochrome_c_Peroxidase/MauG"/>
</dbReference>
<dbReference type="PROSITE" id="PS51007">
    <property type="entry name" value="CYTC"/>
    <property type="match status" value="1"/>
</dbReference>
<dbReference type="InterPro" id="IPR009056">
    <property type="entry name" value="Cyt_c-like_dom"/>
</dbReference>
<evidence type="ECO:0000313" key="12">
    <source>
        <dbReference type="Proteomes" id="UP000515344"/>
    </source>
</evidence>
<keyword evidence="7 9" id="KW-0408">Iron</keyword>
<evidence type="ECO:0000256" key="3">
    <source>
        <dbReference type="ARBA" id="ARBA00022723"/>
    </source>
</evidence>
<feature type="domain" description="Cytochrome c" evidence="10">
    <location>
        <begin position="208"/>
        <end position="329"/>
    </location>
</feature>
<accession>A0A7G5XF44</accession>
<dbReference type="KEGG" id="lacs:H4075_18790"/>
<evidence type="ECO:0000256" key="7">
    <source>
        <dbReference type="ARBA" id="ARBA00023004"/>
    </source>
</evidence>
<organism evidence="11 12">
    <name type="scientific">Lacibacter sediminis</name>
    <dbReference type="NCBI Taxonomy" id="2760713"/>
    <lineage>
        <taxon>Bacteria</taxon>
        <taxon>Pseudomonadati</taxon>
        <taxon>Bacteroidota</taxon>
        <taxon>Chitinophagia</taxon>
        <taxon>Chitinophagales</taxon>
        <taxon>Chitinophagaceae</taxon>
        <taxon>Lacibacter</taxon>
    </lineage>
</organism>
<dbReference type="AlphaFoldDB" id="A0A7G5XF44"/>
<dbReference type="InterPro" id="IPR004852">
    <property type="entry name" value="Di-haem_cyt_c_peroxidsae"/>
</dbReference>
<feature type="binding site" description="axial binding residue" evidence="9">
    <location>
        <position position="225"/>
    </location>
    <ligand>
        <name>heme c</name>
        <dbReference type="ChEBI" id="CHEBI:61717"/>
        <label>2</label>
    </ligand>
    <ligandPart>
        <name>Fe</name>
        <dbReference type="ChEBI" id="CHEBI:18248"/>
    </ligandPart>
</feature>
<dbReference type="GO" id="GO:0020037">
    <property type="term" value="F:heme binding"/>
    <property type="evidence" value="ECO:0007669"/>
    <property type="project" value="InterPro"/>
</dbReference>
<evidence type="ECO:0000256" key="5">
    <source>
        <dbReference type="ARBA" id="ARBA00022764"/>
    </source>
</evidence>
<keyword evidence="11" id="KW-0575">Peroxidase</keyword>
<reference evidence="12" key="1">
    <citation type="submission" date="2020-08" db="EMBL/GenBank/DDBJ databases">
        <title>Lacibacter sp. S13-6-6 genome sequencing.</title>
        <authorList>
            <person name="Jin L."/>
        </authorList>
    </citation>
    <scope>NUCLEOTIDE SEQUENCE [LARGE SCALE GENOMIC DNA]</scope>
    <source>
        <strain evidence="12">S13-6-6</strain>
    </source>
</reference>
<feature type="binding site" description="axial binding residue" evidence="9">
    <location>
        <position position="82"/>
    </location>
    <ligand>
        <name>heme c</name>
        <dbReference type="ChEBI" id="CHEBI:61717"/>
        <label>1</label>
    </ligand>
    <ligandPart>
        <name>Fe</name>
        <dbReference type="ChEBI" id="CHEBI:18248"/>
    </ligandPart>
</feature>
<evidence type="ECO:0000256" key="2">
    <source>
        <dbReference type="ARBA" id="ARBA00022617"/>
    </source>
</evidence>
<dbReference type="Proteomes" id="UP000515344">
    <property type="component" value="Chromosome"/>
</dbReference>
<sequence>MQTHKSILFIIFSIVLVTWMIEGCRKNNLELTAYPVQIPAHFPATDYYQRNPISKEGFELGRRLFYDNRFSVDGSISCGSCHQQVAAFGTYDHDLSHGVNGSHGIRNAMSLFNLAWRTSYGWDGKYTSLDAVYAAHINSPIEFGETIGSIINKLKTDSRYQQEFKKVYGSSYISEPRIFNALTQFVSAFISSATKYDSVKQNLKTFTASEQAGYTVFLNKCNSCHAEPLFTDFSYRNIGLPLNTFNDKGRITITGNKADSLKFRVPSLRNLFKSYPFLHDGRFIGFEQIFDHYQSGVQQSATLDPLLTNGIPLSAAERTALVDFFRTLTDNNFTSNSNFAAPQ</sequence>
<name>A0A7G5XF44_9BACT</name>
<dbReference type="EMBL" id="CP060007">
    <property type="protein sequence ID" value="QNA44097.1"/>
    <property type="molecule type" value="Genomic_DNA"/>
</dbReference>
<dbReference type="PANTHER" id="PTHR30600">
    <property type="entry name" value="CYTOCHROME C PEROXIDASE-RELATED"/>
    <property type="match status" value="1"/>
</dbReference>
<evidence type="ECO:0000256" key="1">
    <source>
        <dbReference type="ARBA" id="ARBA00004418"/>
    </source>
</evidence>
<gene>
    <name evidence="11" type="ORF">H4075_18790</name>
</gene>
<comment type="PTM">
    <text evidence="8">Binds 2 heme groups per subunit.</text>
</comment>
<dbReference type="GO" id="GO:0046872">
    <property type="term" value="F:metal ion binding"/>
    <property type="evidence" value="ECO:0007669"/>
    <property type="project" value="UniProtKB-KW"/>
</dbReference>
<dbReference type="Pfam" id="PF03150">
    <property type="entry name" value="CCP_MauG"/>
    <property type="match status" value="1"/>
</dbReference>
<evidence type="ECO:0000256" key="8">
    <source>
        <dbReference type="PIRSR" id="PIRSR000294-1"/>
    </source>
</evidence>
<dbReference type="PANTHER" id="PTHR30600:SF10">
    <property type="entry name" value="BLL6722 PROTEIN"/>
    <property type="match status" value="1"/>
</dbReference>
<feature type="binding site" description="covalent" evidence="8">
    <location>
        <position position="221"/>
    </location>
    <ligand>
        <name>heme c</name>
        <dbReference type="ChEBI" id="CHEBI:61717"/>
        <label>2</label>
    </ligand>
</feature>
<keyword evidence="4" id="KW-0732">Signal</keyword>
<evidence type="ECO:0000256" key="4">
    <source>
        <dbReference type="ARBA" id="ARBA00022729"/>
    </source>
</evidence>
<proteinExistence type="predicted"/>
<dbReference type="PIRSF" id="PIRSF000294">
    <property type="entry name" value="Cytochrome-c_peroxidase"/>
    <property type="match status" value="1"/>
</dbReference>
<dbReference type="InterPro" id="IPR026259">
    <property type="entry name" value="MauG/Cytc_peroxidase"/>
</dbReference>
<keyword evidence="2 8" id="KW-0349">Heme</keyword>
<keyword evidence="3 9" id="KW-0479">Metal-binding</keyword>
<dbReference type="GO" id="GO:0009055">
    <property type="term" value="F:electron transfer activity"/>
    <property type="evidence" value="ECO:0007669"/>
    <property type="project" value="InterPro"/>
</dbReference>
<protein>
    <submittedName>
        <fullName evidence="11">Cytochrome-c peroxidase</fullName>
    </submittedName>
</protein>
<dbReference type="RefSeq" id="WP_182802359.1">
    <property type="nucleotide sequence ID" value="NZ_CP060007.1"/>
</dbReference>
<feature type="binding site" description="covalent" evidence="8">
    <location>
        <position position="81"/>
    </location>
    <ligand>
        <name>heme c</name>
        <dbReference type="ChEBI" id="CHEBI:61717"/>
        <label>1</label>
    </ligand>
</feature>
<evidence type="ECO:0000256" key="6">
    <source>
        <dbReference type="ARBA" id="ARBA00023002"/>
    </source>
</evidence>
<dbReference type="GO" id="GO:0004130">
    <property type="term" value="F:cytochrome-c peroxidase activity"/>
    <property type="evidence" value="ECO:0007669"/>
    <property type="project" value="TreeGrafter"/>
</dbReference>